<feature type="active site" description="Proton acceptor" evidence="2">
    <location>
        <position position="887"/>
    </location>
</feature>
<comment type="caution">
    <text evidence="7">The sequence shown here is derived from an EMBL/GenBank/DDBJ whole genome shotgun (WGS) entry which is preliminary data.</text>
</comment>
<feature type="transmembrane region" description="Helical" evidence="4">
    <location>
        <begin position="411"/>
        <end position="429"/>
    </location>
</feature>
<dbReference type="InterPro" id="IPR044925">
    <property type="entry name" value="His-Me_finger_sf"/>
</dbReference>
<dbReference type="AlphaFoldDB" id="A0A9W7LAS4"/>
<dbReference type="SUPFAM" id="SSF49723">
    <property type="entry name" value="Lipase/lipooxygenase domain (PLAT/LH2 domain)"/>
    <property type="match status" value="1"/>
</dbReference>
<evidence type="ECO:0000313" key="7">
    <source>
        <dbReference type="EMBL" id="GMI43742.1"/>
    </source>
</evidence>
<gene>
    <name evidence="7" type="ORF">TrCOL_g13541</name>
</gene>
<dbReference type="Gene3D" id="3.40.570.10">
    <property type="entry name" value="Extracellular Endonuclease, subunit A"/>
    <property type="match status" value="1"/>
</dbReference>
<dbReference type="SMART" id="SM00892">
    <property type="entry name" value="Endonuclease_NS"/>
    <property type="match status" value="1"/>
</dbReference>
<dbReference type="InterPro" id="IPR036392">
    <property type="entry name" value="PLAT/LH2_dom_sf"/>
</dbReference>
<evidence type="ECO:0000256" key="2">
    <source>
        <dbReference type="PIRSR" id="PIRSR640255-1"/>
    </source>
</evidence>
<evidence type="ECO:0000259" key="6">
    <source>
        <dbReference type="SMART" id="SM00892"/>
    </source>
</evidence>
<evidence type="ECO:0000256" key="4">
    <source>
        <dbReference type="SAM" id="Phobius"/>
    </source>
</evidence>
<protein>
    <recommendedName>
        <fullName evidence="9">DNA/RNA non-specific endonuclease domain-containing protein</fullName>
    </recommendedName>
</protein>
<name>A0A9W7LAS4_9STRA</name>
<evidence type="ECO:0000259" key="5">
    <source>
        <dbReference type="SMART" id="SM00477"/>
    </source>
</evidence>
<dbReference type="SUPFAM" id="SSF54060">
    <property type="entry name" value="His-Me finger endonucleases"/>
    <property type="match status" value="1"/>
</dbReference>
<comment type="similarity">
    <text evidence="1">Belongs to the DNA/RNA non-specific endonuclease family.</text>
</comment>
<accession>A0A9W7LAS4</accession>
<dbReference type="GO" id="GO:0004519">
    <property type="term" value="F:endonuclease activity"/>
    <property type="evidence" value="ECO:0007669"/>
    <property type="project" value="TreeGrafter"/>
</dbReference>
<keyword evidence="4" id="KW-0812">Transmembrane</keyword>
<dbReference type="InterPro" id="IPR001604">
    <property type="entry name" value="Endo_G_ENPP1-like_dom"/>
</dbReference>
<organism evidence="7 8">
    <name type="scientific">Triparma columacea</name>
    <dbReference type="NCBI Taxonomy" id="722753"/>
    <lineage>
        <taxon>Eukaryota</taxon>
        <taxon>Sar</taxon>
        <taxon>Stramenopiles</taxon>
        <taxon>Ochrophyta</taxon>
        <taxon>Bolidophyceae</taxon>
        <taxon>Parmales</taxon>
        <taxon>Triparmaceae</taxon>
        <taxon>Triparma</taxon>
    </lineage>
</organism>
<feature type="domain" description="DNA/RNA non-specific endonuclease/pyrophosphatase/phosphodiesterase" evidence="6">
    <location>
        <begin position="790"/>
        <end position="1044"/>
    </location>
</feature>
<sequence>MDKKSLTSNAGGIELGSAGRTSIGSFSSMDPDNGGTRLSAHKELLYLKSFRMDVVRARELQTKGSIGAIYHRCNTLVKVLLGPGKSLSVSLYVMTVLDALSKLAMAQTASILILSTLEQNAATGSPKEMASGLLLLATSLVVIQLLKYFAFGHAGTWFMRRAKYAVTKKDDLTPGKKAELTTTEVSTLMHDLYALKTIFLDDKFNLISNLLVELSAILAITLFSVRLMYVALALYISGKILSGIDDLMIIHEQHRMADIVRRNASSSDAKAPEEGETDKDLRFFHNSTGGKHMVVKMTHSLYSYCSPVIFLYAAMNFGSIEAQQSSADAITKQQVLQTSIYFILVAITQLKGHGRMTKFLSQMGHCERVLEFHDNNHQLFDFFTTNESAKIPFSKTKDSNRWTWTHSEKTALLLTGILFSAIGTFAIVLTQNVDLTCKQIEIMCTHVPDVGSHVSFLADQEFNLLVGCKISDSVETILDKCAEELQGSQGEEAEEVDFDIVEEEYVSTGVNDTFSADVAGEIQQTVEEQMMAVANPQLQSDSDGTSEFVVAASFESWRGLHRFERNFQEEAAEEAVEGDAGRRLASGGGGSISGVGSTFSATTVNAAYKTKEYTIELIVGSGRYDGTNNEISIQLVSADGKTTTNHLNVGKTFEKAETRSVKVADVSEVENIGKIVVTTSGKDGVKFSSILVNRKAGANTYGYALGKMDTSLKCTGSKRKKTWSCSQVVTVERFGDYGNRDGGGYVPPKPDGDNSGCPVEVCKYDMDQYTPVSYGSLSDFSPDSGVTQLDYPFGTVWNDCNYNGPVRFAYNAVCDGGCQKRAHSFRLSPKKYFPDSNDGGCQQKNGKSYPKYCLSPEKDGKPWSLNGLKSKEVKEQCQVKLGHDRGHQIPANNFDFSKSVCKMTNYMTNILPQADKMNRGAWLKTEMMGECWRQEAPLTIIGGAVFLEETDKTVDDVPEWEGHDRTDWFVGTHKVKNPAYFWKLMYSAATDKQKADVIAFWMPNHESATNKKIDDYVVSVSMLEANLAEWGAPEVFDVGGLDKDFWGYAWKDPEGCNRQ</sequence>
<dbReference type="PANTHER" id="PTHR13966">
    <property type="entry name" value="ENDONUCLEASE RELATED"/>
    <property type="match status" value="1"/>
</dbReference>
<feature type="transmembrane region" description="Helical" evidence="4">
    <location>
        <begin position="133"/>
        <end position="151"/>
    </location>
</feature>
<feature type="binding site" evidence="3">
    <location>
        <position position="918"/>
    </location>
    <ligand>
        <name>Mg(2+)</name>
        <dbReference type="ChEBI" id="CHEBI:18420"/>
        <note>catalytic</note>
    </ligand>
</feature>
<dbReference type="Gene3D" id="2.60.60.20">
    <property type="entry name" value="PLAT/LH2 domain"/>
    <property type="match status" value="1"/>
</dbReference>
<dbReference type="Proteomes" id="UP001165065">
    <property type="component" value="Unassembled WGS sequence"/>
</dbReference>
<feature type="transmembrane region" description="Helical" evidence="4">
    <location>
        <begin position="214"/>
        <end position="236"/>
    </location>
</feature>
<evidence type="ECO:0000256" key="1">
    <source>
        <dbReference type="ARBA" id="ARBA00010052"/>
    </source>
</evidence>
<dbReference type="InterPro" id="IPR020821">
    <property type="entry name" value="ENPP1-3/EXOG-like_nuc-like"/>
</dbReference>
<dbReference type="GO" id="GO:0016787">
    <property type="term" value="F:hydrolase activity"/>
    <property type="evidence" value="ECO:0007669"/>
    <property type="project" value="InterPro"/>
</dbReference>
<evidence type="ECO:0000313" key="8">
    <source>
        <dbReference type="Proteomes" id="UP001165065"/>
    </source>
</evidence>
<keyword evidence="4" id="KW-0472">Membrane</keyword>
<dbReference type="InterPro" id="IPR040255">
    <property type="entry name" value="Non-specific_endonuclease"/>
</dbReference>
<proteinExistence type="inferred from homology"/>
<dbReference type="Pfam" id="PF01223">
    <property type="entry name" value="Endonuclease_NS"/>
    <property type="match status" value="1"/>
</dbReference>
<evidence type="ECO:0008006" key="9">
    <source>
        <dbReference type="Google" id="ProtNLM"/>
    </source>
</evidence>
<evidence type="ECO:0000256" key="3">
    <source>
        <dbReference type="PIRSR" id="PIRSR640255-2"/>
    </source>
</evidence>
<dbReference type="EMBL" id="BRYA01001460">
    <property type="protein sequence ID" value="GMI43742.1"/>
    <property type="molecule type" value="Genomic_DNA"/>
</dbReference>
<feature type="domain" description="ENPP1-3/EXOG-like endonuclease/phosphodiesterase" evidence="5">
    <location>
        <begin position="849"/>
        <end position="1030"/>
    </location>
</feature>
<dbReference type="GO" id="GO:0003676">
    <property type="term" value="F:nucleic acid binding"/>
    <property type="evidence" value="ECO:0007669"/>
    <property type="project" value="InterPro"/>
</dbReference>
<reference evidence="8" key="1">
    <citation type="journal article" date="2023" name="Commun. Biol.">
        <title>Genome analysis of Parmales, the sister group of diatoms, reveals the evolutionary specialization of diatoms from phago-mixotrophs to photoautotrophs.</title>
        <authorList>
            <person name="Ban H."/>
            <person name="Sato S."/>
            <person name="Yoshikawa S."/>
            <person name="Yamada K."/>
            <person name="Nakamura Y."/>
            <person name="Ichinomiya M."/>
            <person name="Sato N."/>
            <person name="Blanc-Mathieu R."/>
            <person name="Endo H."/>
            <person name="Kuwata A."/>
            <person name="Ogata H."/>
        </authorList>
    </citation>
    <scope>NUCLEOTIDE SEQUENCE [LARGE SCALE GENOMIC DNA]</scope>
</reference>
<keyword evidence="8" id="KW-1185">Reference proteome</keyword>
<keyword evidence="3" id="KW-0479">Metal-binding</keyword>
<dbReference type="PANTHER" id="PTHR13966:SF5">
    <property type="entry name" value="ENDONUCLEASE G, MITOCHONDRIAL"/>
    <property type="match status" value="1"/>
</dbReference>
<dbReference type="OrthoDB" id="71144at2759"/>
<dbReference type="SMART" id="SM00477">
    <property type="entry name" value="NUC"/>
    <property type="match status" value="1"/>
</dbReference>
<keyword evidence="4" id="KW-1133">Transmembrane helix</keyword>
<dbReference type="GO" id="GO:0046872">
    <property type="term" value="F:metal ion binding"/>
    <property type="evidence" value="ECO:0007669"/>
    <property type="project" value="UniProtKB-KW"/>
</dbReference>
<dbReference type="InterPro" id="IPR044929">
    <property type="entry name" value="DNA/RNA_non-sp_Endonuclease_sf"/>
</dbReference>